<accession>A0ABM0GSC5</accession>
<dbReference type="InterPro" id="IPR037939">
    <property type="entry name" value="CRADD"/>
</dbReference>
<feature type="region of interest" description="Disordered" evidence="1">
    <location>
        <begin position="320"/>
        <end position="342"/>
    </location>
</feature>
<feature type="domain" description="CARD" evidence="3">
    <location>
        <begin position="5"/>
        <end position="94"/>
    </location>
</feature>
<dbReference type="Proteomes" id="UP000694865">
    <property type="component" value="Unplaced"/>
</dbReference>
<dbReference type="PANTHER" id="PTHR15034:SF5">
    <property type="entry name" value="DEATH DOMAIN-CONTAINING PROTEIN CRADD"/>
    <property type="match status" value="1"/>
</dbReference>
<dbReference type="PROSITE" id="PS50017">
    <property type="entry name" value="DEATH_DOMAIN"/>
    <property type="match status" value="3"/>
</dbReference>
<dbReference type="SUPFAM" id="SSF47986">
    <property type="entry name" value="DEATH domain"/>
    <property type="match status" value="4"/>
</dbReference>
<dbReference type="PANTHER" id="PTHR15034">
    <property type="entry name" value="DEATH DOMAIN-CONTAINING PROTEIN CRADD"/>
    <property type="match status" value="1"/>
</dbReference>
<dbReference type="CDD" id="cd01670">
    <property type="entry name" value="Death"/>
    <property type="match status" value="2"/>
</dbReference>
<dbReference type="PROSITE" id="PS50209">
    <property type="entry name" value="CARD"/>
    <property type="match status" value="1"/>
</dbReference>
<dbReference type="GeneID" id="100373670"/>
<evidence type="ECO:0000313" key="5">
    <source>
        <dbReference type="RefSeq" id="XP_002736295.1"/>
    </source>
</evidence>
<proteinExistence type="predicted"/>
<dbReference type="InterPro" id="IPR011029">
    <property type="entry name" value="DEATH-like_dom_sf"/>
</dbReference>
<dbReference type="Gene3D" id="1.10.533.10">
    <property type="entry name" value="Death Domain, Fas"/>
    <property type="match status" value="4"/>
</dbReference>
<dbReference type="CDD" id="cd01671">
    <property type="entry name" value="CARD"/>
    <property type="match status" value="1"/>
</dbReference>
<gene>
    <name evidence="5" type="primary">LOC100373670</name>
</gene>
<evidence type="ECO:0000313" key="4">
    <source>
        <dbReference type="Proteomes" id="UP000694865"/>
    </source>
</evidence>
<feature type="domain" description="Death" evidence="2">
    <location>
        <begin position="219"/>
        <end position="287"/>
    </location>
</feature>
<dbReference type="InterPro" id="IPR000488">
    <property type="entry name" value="Death_dom"/>
</dbReference>
<reference evidence="5" key="1">
    <citation type="submission" date="2025-08" db="UniProtKB">
        <authorList>
            <consortium name="RefSeq"/>
        </authorList>
    </citation>
    <scope>IDENTIFICATION</scope>
    <source>
        <tissue evidence="5">Testes</tissue>
    </source>
</reference>
<evidence type="ECO:0000256" key="1">
    <source>
        <dbReference type="SAM" id="MobiDB-lite"/>
    </source>
</evidence>
<protein>
    <submittedName>
        <fullName evidence="5">Uncharacterized protein LOC100373670</fullName>
    </submittedName>
</protein>
<organism evidence="4 5">
    <name type="scientific">Saccoglossus kowalevskii</name>
    <name type="common">Acorn worm</name>
    <dbReference type="NCBI Taxonomy" id="10224"/>
    <lineage>
        <taxon>Eukaryota</taxon>
        <taxon>Metazoa</taxon>
        <taxon>Hemichordata</taxon>
        <taxon>Enteropneusta</taxon>
        <taxon>Harrimaniidae</taxon>
        <taxon>Saccoglossus</taxon>
    </lineage>
</organism>
<keyword evidence="4" id="KW-1185">Reference proteome</keyword>
<dbReference type="Pfam" id="PF00531">
    <property type="entry name" value="Death"/>
    <property type="match status" value="3"/>
</dbReference>
<feature type="domain" description="Death" evidence="2">
    <location>
        <begin position="481"/>
        <end position="545"/>
    </location>
</feature>
<name>A0ABM0GSC5_SACKO</name>
<dbReference type="Pfam" id="PF00619">
    <property type="entry name" value="CARD"/>
    <property type="match status" value="1"/>
</dbReference>
<dbReference type="SMART" id="SM00005">
    <property type="entry name" value="DEATH"/>
    <property type="match status" value="2"/>
</dbReference>
<dbReference type="InterPro" id="IPR001315">
    <property type="entry name" value="CARD"/>
</dbReference>
<feature type="domain" description="Death" evidence="2">
    <location>
        <begin position="126"/>
        <end position="196"/>
    </location>
</feature>
<evidence type="ECO:0000259" key="3">
    <source>
        <dbReference type="PROSITE" id="PS50209"/>
    </source>
</evidence>
<dbReference type="RefSeq" id="XP_002736295.1">
    <property type="nucleotide sequence ID" value="XM_002736249.2"/>
</dbReference>
<evidence type="ECO:0000259" key="2">
    <source>
        <dbReference type="PROSITE" id="PS50017"/>
    </source>
</evidence>
<feature type="compositionally biased region" description="Polar residues" evidence="1">
    <location>
        <begin position="320"/>
        <end position="330"/>
    </location>
</feature>
<dbReference type="SMART" id="SM00114">
    <property type="entry name" value="CARD"/>
    <property type="match status" value="1"/>
</dbReference>
<sequence length="545" mass="62100">MSFGMKDEHRQLLRRHRAEMAKVLETDKVVENLIVDNTIDEEDEQNIKGKPTKIAKARELVDIICRKGPNAFKRFVEACEKPHPELAKKLKEEGWLEHKVHAQQEVDATDSAIHKVCNELTVSECKNLSRKLRLTQDEIDGIGQTYPRDAEMQKESMLYLWKKKCPYKPSMHVNELYHKLVELELKNVAENLKPFLSAEDATGQAISIICKELILQDCKKFCLALDVTRVQIDTIIHNNPDDIETQKYSMLDSWKRRCGSKATASVLHRKLVEMKFLDAAEKVQSLPLSQGSSASDDLASGLEKVSISSSASDEFPYAIQETSRSQTKNATKIRPSQPAVPPCTTVTASQLQCTAKPPSTSPPSNTSTLFSEEEFTEALENLDPLNQDQCKVLGYTLKEGEISCEVLEYMKFWETQMQMTAYRLVCKLRKFERMDVVKVLRKYLPSGTTGPRRPRNMHIKSLDYGELDDFCRCLSVRQPNGMDWRTFAANLGIGKTLIDLWDQQENKLPMHKLMSICETQSDATIGKFYDVLVKMDLPHIADEYL</sequence>